<feature type="compositionally biased region" description="Basic and acidic residues" evidence="1">
    <location>
        <begin position="129"/>
        <end position="145"/>
    </location>
</feature>
<reference evidence="3" key="1">
    <citation type="journal article" date="2023" name="Mol. Phylogenet. Evol.">
        <title>Genome-scale phylogeny and comparative genomics of the fungal order Sordariales.</title>
        <authorList>
            <person name="Hensen N."/>
            <person name="Bonometti L."/>
            <person name="Westerberg I."/>
            <person name="Brannstrom I.O."/>
            <person name="Guillou S."/>
            <person name="Cros-Aarteil S."/>
            <person name="Calhoun S."/>
            <person name="Haridas S."/>
            <person name="Kuo A."/>
            <person name="Mondo S."/>
            <person name="Pangilinan J."/>
            <person name="Riley R."/>
            <person name="LaButti K."/>
            <person name="Andreopoulos B."/>
            <person name="Lipzen A."/>
            <person name="Chen C."/>
            <person name="Yan M."/>
            <person name="Daum C."/>
            <person name="Ng V."/>
            <person name="Clum A."/>
            <person name="Steindorff A."/>
            <person name="Ohm R.A."/>
            <person name="Martin F."/>
            <person name="Silar P."/>
            <person name="Natvig D.O."/>
            <person name="Lalanne C."/>
            <person name="Gautier V."/>
            <person name="Ament-Velasquez S.L."/>
            <person name="Kruys A."/>
            <person name="Hutchinson M.I."/>
            <person name="Powell A.J."/>
            <person name="Barry K."/>
            <person name="Miller A.N."/>
            <person name="Grigoriev I.V."/>
            <person name="Debuchy R."/>
            <person name="Gladieux P."/>
            <person name="Hiltunen Thoren M."/>
            <person name="Johannesson H."/>
        </authorList>
    </citation>
    <scope>NUCLEOTIDE SEQUENCE</scope>
    <source>
        <strain evidence="3">CBS 118394</strain>
    </source>
</reference>
<dbReference type="Gene3D" id="3.10.20.90">
    <property type="entry name" value="Phosphatidylinositol 3-kinase Catalytic Subunit, Chain A, domain 1"/>
    <property type="match status" value="1"/>
</dbReference>
<evidence type="ECO:0000256" key="1">
    <source>
        <dbReference type="SAM" id="MobiDB-lite"/>
    </source>
</evidence>
<feature type="compositionally biased region" description="Basic and acidic residues" evidence="1">
    <location>
        <begin position="380"/>
        <end position="390"/>
    </location>
</feature>
<organism evidence="3 4">
    <name type="scientific">Apodospora peruviana</name>
    <dbReference type="NCBI Taxonomy" id="516989"/>
    <lineage>
        <taxon>Eukaryota</taxon>
        <taxon>Fungi</taxon>
        <taxon>Dikarya</taxon>
        <taxon>Ascomycota</taxon>
        <taxon>Pezizomycotina</taxon>
        <taxon>Sordariomycetes</taxon>
        <taxon>Sordariomycetidae</taxon>
        <taxon>Sordariales</taxon>
        <taxon>Lasiosphaeriaceae</taxon>
        <taxon>Apodospora</taxon>
    </lineage>
</organism>
<feature type="region of interest" description="Disordered" evidence="1">
    <location>
        <begin position="1"/>
        <end position="233"/>
    </location>
</feature>
<feature type="compositionally biased region" description="Basic and acidic residues" evidence="1">
    <location>
        <begin position="193"/>
        <end position="205"/>
    </location>
</feature>
<name>A0AAE0I3P9_9PEZI</name>
<dbReference type="EMBL" id="JAUEDM010000004">
    <property type="protein sequence ID" value="KAK3318024.1"/>
    <property type="molecule type" value="Genomic_DNA"/>
</dbReference>
<feature type="compositionally biased region" description="Polar residues" evidence="1">
    <location>
        <begin position="176"/>
        <end position="187"/>
    </location>
</feature>
<gene>
    <name evidence="3" type="ORF">B0H66DRAFT_590791</name>
</gene>
<protein>
    <recommendedName>
        <fullName evidence="2">Rad60/SUMO-like domain-containing protein</fullName>
    </recommendedName>
</protein>
<feature type="compositionally biased region" description="Polar residues" evidence="1">
    <location>
        <begin position="1"/>
        <end position="10"/>
    </location>
</feature>
<keyword evidence="4" id="KW-1185">Reference proteome</keyword>
<comment type="caution">
    <text evidence="3">The sequence shown here is derived from an EMBL/GenBank/DDBJ whole genome shotgun (WGS) entry which is preliminary data.</text>
</comment>
<feature type="compositionally biased region" description="Basic and acidic residues" evidence="1">
    <location>
        <begin position="29"/>
        <end position="60"/>
    </location>
</feature>
<feature type="region of interest" description="Disordered" evidence="1">
    <location>
        <begin position="370"/>
        <end position="390"/>
    </location>
</feature>
<reference evidence="3" key="2">
    <citation type="submission" date="2023-06" db="EMBL/GenBank/DDBJ databases">
        <authorList>
            <consortium name="Lawrence Berkeley National Laboratory"/>
            <person name="Haridas S."/>
            <person name="Hensen N."/>
            <person name="Bonometti L."/>
            <person name="Westerberg I."/>
            <person name="Brannstrom I.O."/>
            <person name="Guillou S."/>
            <person name="Cros-Aarteil S."/>
            <person name="Calhoun S."/>
            <person name="Kuo A."/>
            <person name="Mondo S."/>
            <person name="Pangilinan J."/>
            <person name="Riley R."/>
            <person name="Labutti K."/>
            <person name="Andreopoulos B."/>
            <person name="Lipzen A."/>
            <person name="Chen C."/>
            <person name="Yanf M."/>
            <person name="Daum C."/>
            <person name="Ng V."/>
            <person name="Clum A."/>
            <person name="Steindorff A."/>
            <person name="Ohm R."/>
            <person name="Martin F."/>
            <person name="Silar P."/>
            <person name="Natvig D."/>
            <person name="Lalanne C."/>
            <person name="Gautier V."/>
            <person name="Ament-Velasquez S.L."/>
            <person name="Kruys A."/>
            <person name="Hutchinson M.I."/>
            <person name="Powell A.J."/>
            <person name="Barry K."/>
            <person name="Miller A.N."/>
            <person name="Grigoriev I.V."/>
            <person name="Debuchy R."/>
            <person name="Gladieux P."/>
            <person name="Thoren M.H."/>
            <person name="Johannesson H."/>
        </authorList>
    </citation>
    <scope>NUCLEOTIDE SEQUENCE</scope>
    <source>
        <strain evidence="3">CBS 118394</strain>
    </source>
</reference>
<sequence>MASASHKSPPTEQPKKTSRLLFKRTVPRRKTDEPRSDSLDAGKAQEEVNDLKLFRHREDVFPMAFQEDPEEEATSSPGKHGHKRRKVSLEGESETTPARGFTPLVSGASGERKSSLAILESGDDDDLIMDVKGRGEEKLRRDKIPTPRKSASVPKSPIALSDDGDHDDYKPVISPPNRSMNNYSSTRLRQRKKDSSPVDIPDSKHHSGLSAGATSDLEEISPPNNEDEPLDDELSKWTAKAREREALTRDTVVVYILTSQVPNTKPLHCRRRMNQTMKVLLDTFISTQRMDGGLGIPDDEAATMFLTWKGLRVSNFSSAASLGVQVDENGALKGDGEGYFRGGLQLEVWTPEGYEAYTQEKERKRALKLGLADDGDDDDSMRKPAVDERAPSLPAQGRVARLILKAKELEPCKTRVHEGTTVGILIQGYRNSMRVGLERVVEIFFDGEKLDENSLVMDADLDPDEVNQMEVIIR</sequence>
<evidence type="ECO:0000313" key="4">
    <source>
        <dbReference type="Proteomes" id="UP001283341"/>
    </source>
</evidence>
<evidence type="ECO:0000313" key="3">
    <source>
        <dbReference type="EMBL" id="KAK3318024.1"/>
    </source>
</evidence>
<evidence type="ECO:0000259" key="2">
    <source>
        <dbReference type="Pfam" id="PF11976"/>
    </source>
</evidence>
<proteinExistence type="predicted"/>
<accession>A0AAE0I3P9</accession>
<dbReference type="InterPro" id="IPR022617">
    <property type="entry name" value="Rad60/SUMO-like_dom"/>
</dbReference>
<dbReference type="AlphaFoldDB" id="A0AAE0I3P9"/>
<dbReference type="Proteomes" id="UP001283341">
    <property type="component" value="Unassembled WGS sequence"/>
</dbReference>
<feature type="domain" description="Rad60/SUMO-like" evidence="2">
    <location>
        <begin position="401"/>
        <end position="471"/>
    </location>
</feature>
<feature type="compositionally biased region" description="Basic residues" evidence="1">
    <location>
        <begin position="16"/>
        <end position="28"/>
    </location>
</feature>
<dbReference type="Pfam" id="PF11976">
    <property type="entry name" value="Rad60-SLD"/>
    <property type="match status" value="1"/>
</dbReference>